<evidence type="ECO:0000313" key="2">
    <source>
        <dbReference type="EMBL" id="TGY01787.1"/>
    </source>
</evidence>
<protein>
    <recommendedName>
        <fullName evidence="4">Beta-lactamase-inhibitor-like PepSY-like domain-containing protein</fullName>
    </recommendedName>
</protein>
<dbReference type="Proteomes" id="UP000310532">
    <property type="component" value="Unassembled WGS sequence"/>
</dbReference>
<organism evidence="2 3">
    <name type="scientific">Bacteroides muris</name>
    <name type="common">ex Afrizal et al. 2022</name>
    <dbReference type="NCBI Taxonomy" id="2516960"/>
    <lineage>
        <taxon>Bacteria</taxon>
        <taxon>Pseudomonadati</taxon>
        <taxon>Bacteroidota</taxon>
        <taxon>Bacteroidia</taxon>
        <taxon>Bacteroidales</taxon>
        <taxon>Bacteroidaceae</taxon>
        <taxon>Bacteroides</taxon>
    </lineage>
</organism>
<sequence>MKKVLVALAMILGVGSSVAFAQEANDSTVAVAQVPQDDFVKLNPAELPQAVMQTLTKEHPETLVKEAYVKGKDEAKVYKVIIAAQDGTETTVVLNEKGEAVKE</sequence>
<reference evidence="2 3" key="1">
    <citation type="submission" date="2019-04" db="EMBL/GenBank/DDBJ databases">
        <title>Microbes associate with the intestines of laboratory mice.</title>
        <authorList>
            <person name="Navarre W."/>
            <person name="Wong E."/>
            <person name="Huang K."/>
            <person name="Tropini C."/>
            <person name="Ng K."/>
            <person name="Yu B."/>
        </authorList>
    </citation>
    <scope>NUCLEOTIDE SEQUENCE [LARGE SCALE GENOMIC DNA]</scope>
    <source>
        <strain evidence="2 3">NM69_E16B</strain>
    </source>
</reference>
<evidence type="ECO:0008006" key="4">
    <source>
        <dbReference type="Google" id="ProtNLM"/>
    </source>
</evidence>
<evidence type="ECO:0000256" key="1">
    <source>
        <dbReference type="SAM" id="SignalP"/>
    </source>
</evidence>
<dbReference type="SUPFAM" id="SSF160574">
    <property type="entry name" value="BT0923-like"/>
    <property type="match status" value="1"/>
</dbReference>
<name>A0A4S2AKZ1_9BACE</name>
<evidence type="ECO:0000313" key="3">
    <source>
        <dbReference type="Proteomes" id="UP000310532"/>
    </source>
</evidence>
<gene>
    <name evidence="2" type="ORF">E5355_14485</name>
</gene>
<keyword evidence="1" id="KW-0732">Signal</keyword>
<accession>A0A4S2AKZ1</accession>
<feature type="chain" id="PRO_5020225437" description="Beta-lactamase-inhibitor-like PepSY-like domain-containing protein" evidence="1">
    <location>
        <begin position="22"/>
        <end position="103"/>
    </location>
</feature>
<dbReference type="RefSeq" id="WP_136010905.1">
    <property type="nucleotide sequence ID" value="NZ_SRYZ01000040.1"/>
</dbReference>
<comment type="caution">
    <text evidence="2">The sequence shown here is derived from an EMBL/GenBank/DDBJ whole genome shotgun (WGS) entry which is preliminary data.</text>
</comment>
<feature type="signal peptide" evidence="1">
    <location>
        <begin position="1"/>
        <end position="21"/>
    </location>
</feature>
<keyword evidence="3" id="KW-1185">Reference proteome</keyword>
<dbReference type="AlphaFoldDB" id="A0A4S2AKZ1"/>
<proteinExistence type="predicted"/>
<dbReference type="EMBL" id="SRYZ01000040">
    <property type="protein sequence ID" value="TGY01787.1"/>
    <property type="molecule type" value="Genomic_DNA"/>
</dbReference>